<accession>A0A855X6F7</accession>
<sequence>MDFVSHALWGGVSFGRKNSVRFMMAAGISIAPDILTEGLFMVLYLLNIGGMPGWENGHPNITDYPMFAQNLYNVTHSLIVFTVTFGLLWGLFRRPVLILGAWGLHVLIDIPTHSLALFPTPFLWPASDFKINGIGWDHPMILITDALLLIVTYALWLFHRVTHRRATP</sequence>
<proteinExistence type="predicted"/>
<feature type="transmembrane region" description="Helical" evidence="1">
    <location>
        <begin position="66"/>
        <end position="89"/>
    </location>
</feature>
<name>A0A855X6F7_9BACT</name>
<dbReference type="AlphaFoldDB" id="A0A855X6F7"/>
<feature type="transmembrane region" description="Helical" evidence="1">
    <location>
        <begin position="22"/>
        <end position="46"/>
    </location>
</feature>
<comment type="caution">
    <text evidence="2">The sequence shown here is derived from an EMBL/GenBank/DDBJ whole genome shotgun (WGS) entry which is preliminary data.</text>
</comment>
<keyword evidence="1" id="KW-1133">Transmembrane helix</keyword>
<reference evidence="2 3" key="1">
    <citation type="journal article" date="2018" name="ISME J.">
        <title>A methanotrophic archaeon couples anaerobic oxidation of methane to Fe(III) reduction.</title>
        <authorList>
            <person name="Cai C."/>
            <person name="Leu A.O."/>
            <person name="Xie G.J."/>
            <person name="Guo J."/>
            <person name="Feng Y."/>
            <person name="Zhao J.X."/>
            <person name="Tyson G.W."/>
            <person name="Yuan Z."/>
            <person name="Hu S."/>
        </authorList>
    </citation>
    <scope>NUCLEOTIDE SEQUENCE [LARGE SCALE GENOMIC DNA]</scope>
    <source>
        <strain evidence="2">FeB_12</strain>
    </source>
</reference>
<feature type="transmembrane region" description="Helical" evidence="1">
    <location>
        <begin position="96"/>
        <end position="118"/>
    </location>
</feature>
<feature type="transmembrane region" description="Helical" evidence="1">
    <location>
        <begin position="138"/>
        <end position="158"/>
    </location>
</feature>
<keyword evidence="1" id="KW-0812">Transmembrane</keyword>
<organism evidence="2 3">
    <name type="scientific">candidate division GN15 bacterium</name>
    <dbReference type="NCBI Taxonomy" id="2072418"/>
    <lineage>
        <taxon>Bacteria</taxon>
        <taxon>candidate division GN15</taxon>
    </lineage>
</organism>
<dbReference type="EMBL" id="PQAP01000072">
    <property type="protein sequence ID" value="PWB72843.1"/>
    <property type="molecule type" value="Genomic_DNA"/>
</dbReference>
<evidence type="ECO:0000313" key="2">
    <source>
        <dbReference type="EMBL" id="PWB72843.1"/>
    </source>
</evidence>
<evidence type="ECO:0000256" key="1">
    <source>
        <dbReference type="SAM" id="Phobius"/>
    </source>
</evidence>
<evidence type="ECO:0000313" key="3">
    <source>
        <dbReference type="Proteomes" id="UP000250918"/>
    </source>
</evidence>
<gene>
    <name evidence="2" type="ORF">C3F09_06005</name>
</gene>
<dbReference type="Proteomes" id="UP000250918">
    <property type="component" value="Unassembled WGS sequence"/>
</dbReference>
<protein>
    <recommendedName>
        <fullName evidence="4">Metal-dependent hydrolase</fullName>
    </recommendedName>
</protein>
<evidence type="ECO:0008006" key="4">
    <source>
        <dbReference type="Google" id="ProtNLM"/>
    </source>
</evidence>
<keyword evidence="1" id="KW-0472">Membrane</keyword>